<dbReference type="Pfam" id="PF03547">
    <property type="entry name" value="Mem_trans"/>
    <property type="match status" value="1"/>
</dbReference>
<reference evidence="9 10" key="1">
    <citation type="journal article" date="2013" name="Int. J. Syst. Evol. Microbiol.">
        <title>Roseomonas aerophila sp. nov., isolated from air.</title>
        <authorList>
            <person name="Kim S.J."/>
            <person name="Weon H.Y."/>
            <person name="Ahn J.H."/>
            <person name="Hong S.B."/>
            <person name="Seok S.J."/>
            <person name="Whang K.S."/>
            <person name="Kwon S.W."/>
        </authorList>
    </citation>
    <scope>NUCLEOTIDE SEQUENCE [LARGE SCALE GENOMIC DNA]</scope>
    <source>
        <strain evidence="9 10">NBRC 108923</strain>
    </source>
</reference>
<evidence type="ECO:0000256" key="3">
    <source>
        <dbReference type="ARBA" id="ARBA00022448"/>
    </source>
</evidence>
<dbReference type="InterPro" id="IPR004776">
    <property type="entry name" value="Mem_transp_PIN-like"/>
</dbReference>
<keyword evidence="4" id="KW-1003">Cell membrane</keyword>
<evidence type="ECO:0000256" key="4">
    <source>
        <dbReference type="ARBA" id="ARBA00022475"/>
    </source>
</evidence>
<proteinExistence type="inferred from homology"/>
<feature type="transmembrane region" description="Helical" evidence="8">
    <location>
        <begin position="255"/>
        <end position="273"/>
    </location>
</feature>
<keyword evidence="5 8" id="KW-0812">Transmembrane</keyword>
<keyword evidence="3" id="KW-0813">Transport</keyword>
<name>A0ABR7RLU6_9PROT</name>
<evidence type="ECO:0000313" key="10">
    <source>
        <dbReference type="Proteomes" id="UP000626026"/>
    </source>
</evidence>
<keyword evidence="10" id="KW-1185">Reference proteome</keyword>
<accession>A0ABR7RLU6</accession>
<keyword evidence="7 8" id="KW-0472">Membrane</keyword>
<dbReference type="PANTHER" id="PTHR36838:SF3">
    <property type="entry name" value="TRANSPORTER AUXIN EFFLUX CARRIER EC FAMILY"/>
    <property type="match status" value="1"/>
</dbReference>
<evidence type="ECO:0000256" key="2">
    <source>
        <dbReference type="ARBA" id="ARBA00010145"/>
    </source>
</evidence>
<gene>
    <name evidence="9" type="ORF">IBL26_10640</name>
</gene>
<evidence type="ECO:0000313" key="9">
    <source>
        <dbReference type="EMBL" id="MBC9207294.1"/>
    </source>
</evidence>
<dbReference type="Gene3D" id="1.20.1530.20">
    <property type="match status" value="1"/>
</dbReference>
<dbReference type="PANTHER" id="PTHR36838">
    <property type="entry name" value="AUXIN EFFLUX CARRIER FAMILY PROTEIN"/>
    <property type="match status" value="1"/>
</dbReference>
<comment type="subcellular location">
    <subcellularLocation>
        <location evidence="1">Cell membrane</location>
        <topology evidence="1">Multi-pass membrane protein</topology>
    </subcellularLocation>
</comment>
<organism evidence="9 10">
    <name type="scientific">Teichococcus aerophilus</name>
    <dbReference type="NCBI Taxonomy" id="1224513"/>
    <lineage>
        <taxon>Bacteria</taxon>
        <taxon>Pseudomonadati</taxon>
        <taxon>Pseudomonadota</taxon>
        <taxon>Alphaproteobacteria</taxon>
        <taxon>Acetobacterales</taxon>
        <taxon>Roseomonadaceae</taxon>
        <taxon>Roseomonas</taxon>
    </lineage>
</organism>
<dbReference type="EMBL" id="JACTVA010000015">
    <property type="protein sequence ID" value="MBC9207294.1"/>
    <property type="molecule type" value="Genomic_DNA"/>
</dbReference>
<feature type="transmembrane region" description="Helical" evidence="8">
    <location>
        <begin position="63"/>
        <end position="85"/>
    </location>
</feature>
<feature type="transmembrane region" description="Helical" evidence="8">
    <location>
        <begin position="164"/>
        <end position="182"/>
    </location>
</feature>
<sequence>MMMLLEIVLPIFVLIGLGYASAKKKWVSDEGLRGLSDFVFRLAMPCLIFNGATSPHQGGGATALAFFSGCLAAYALAMLVARFVLRMKLGEAGTFGLNAAFGNTAMIGIPLVLAFYGEAGLAQLLAIVGLHSLILLPIGTIVGEIAQSGRAPVLKILKSTLVSVAQNPIVIAVTLGFVVYQAQIPVPEAARRFLQMTGLAAAPTALFCLGATLVAFDARRDWPSALLCSALKLLCMPLLVWLVGRAIGLPPLQMAVALLAAAMPTGANAFFLSRRYNAGAERSGATVLLSTLLSVFTVAALTLMLQAG</sequence>
<feature type="transmembrane region" description="Helical" evidence="8">
    <location>
        <begin position="223"/>
        <end position="243"/>
    </location>
</feature>
<feature type="transmembrane region" description="Helical" evidence="8">
    <location>
        <begin position="194"/>
        <end position="216"/>
    </location>
</feature>
<keyword evidence="6 8" id="KW-1133">Transmembrane helix</keyword>
<comment type="caution">
    <text evidence="9">The sequence shown here is derived from an EMBL/GenBank/DDBJ whole genome shotgun (WGS) entry which is preliminary data.</text>
</comment>
<evidence type="ECO:0000256" key="6">
    <source>
        <dbReference type="ARBA" id="ARBA00022989"/>
    </source>
</evidence>
<protein>
    <submittedName>
        <fullName evidence="9">AEC family transporter</fullName>
    </submittedName>
</protein>
<evidence type="ECO:0000256" key="8">
    <source>
        <dbReference type="SAM" id="Phobius"/>
    </source>
</evidence>
<feature type="transmembrane region" description="Helical" evidence="8">
    <location>
        <begin position="97"/>
        <end position="116"/>
    </location>
</feature>
<evidence type="ECO:0000256" key="1">
    <source>
        <dbReference type="ARBA" id="ARBA00004651"/>
    </source>
</evidence>
<dbReference type="InterPro" id="IPR038770">
    <property type="entry name" value="Na+/solute_symporter_sf"/>
</dbReference>
<comment type="similarity">
    <text evidence="2">Belongs to the auxin efflux carrier (TC 2.A.69) family.</text>
</comment>
<evidence type="ECO:0000256" key="5">
    <source>
        <dbReference type="ARBA" id="ARBA00022692"/>
    </source>
</evidence>
<dbReference type="RefSeq" id="WP_187784460.1">
    <property type="nucleotide sequence ID" value="NZ_JACTVA010000015.1"/>
</dbReference>
<feature type="transmembrane region" description="Helical" evidence="8">
    <location>
        <begin position="285"/>
        <end position="305"/>
    </location>
</feature>
<feature type="transmembrane region" description="Helical" evidence="8">
    <location>
        <begin position="122"/>
        <end position="143"/>
    </location>
</feature>
<dbReference type="Proteomes" id="UP000626026">
    <property type="component" value="Unassembled WGS sequence"/>
</dbReference>
<evidence type="ECO:0000256" key="7">
    <source>
        <dbReference type="ARBA" id="ARBA00023136"/>
    </source>
</evidence>